<dbReference type="PANTHER" id="PTHR46401">
    <property type="entry name" value="GLYCOSYLTRANSFERASE WBBK-RELATED"/>
    <property type="match status" value="1"/>
</dbReference>
<feature type="domain" description="Glycosyl transferase family 1" evidence="2">
    <location>
        <begin position="185"/>
        <end position="338"/>
    </location>
</feature>
<dbReference type="PANTHER" id="PTHR46401:SF2">
    <property type="entry name" value="GLYCOSYLTRANSFERASE WBBK-RELATED"/>
    <property type="match status" value="1"/>
</dbReference>
<dbReference type="Pfam" id="PF00534">
    <property type="entry name" value="Glycos_transf_1"/>
    <property type="match status" value="1"/>
</dbReference>
<proteinExistence type="predicted"/>
<name>A0ABU4VIM0_9ACTN</name>
<dbReference type="EMBL" id="JAXAVX010000003">
    <property type="protein sequence ID" value="MDX8151672.1"/>
    <property type="molecule type" value="Genomic_DNA"/>
</dbReference>
<dbReference type="SUPFAM" id="SSF53756">
    <property type="entry name" value="UDP-Glycosyltransferase/glycogen phosphorylase"/>
    <property type="match status" value="1"/>
</dbReference>
<comment type="caution">
    <text evidence="3">The sequence shown here is derived from an EMBL/GenBank/DDBJ whole genome shotgun (WGS) entry which is preliminary data.</text>
</comment>
<dbReference type="InterPro" id="IPR001296">
    <property type="entry name" value="Glyco_trans_1"/>
</dbReference>
<organism evidence="3 4">
    <name type="scientific">Patulibacter brassicae</name>
    <dbReference type="NCBI Taxonomy" id="1705717"/>
    <lineage>
        <taxon>Bacteria</taxon>
        <taxon>Bacillati</taxon>
        <taxon>Actinomycetota</taxon>
        <taxon>Thermoleophilia</taxon>
        <taxon>Solirubrobacterales</taxon>
        <taxon>Patulibacteraceae</taxon>
        <taxon>Patulibacter</taxon>
    </lineage>
</organism>
<reference evidence="3 4" key="1">
    <citation type="submission" date="2023-11" db="EMBL/GenBank/DDBJ databases">
        <authorList>
            <person name="Xu M."/>
            <person name="Jiang T."/>
        </authorList>
    </citation>
    <scope>NUCLEOTIDE SEQUENCE [LARGE SCALE GENOMIC DNA]</scope>
    <source>
        <strain evidence="3 4">SD</strain>
    </source>
</reference>
<accession>A0ABU4VIM0</accession>
<dbReference type="CDD" id="cd03809">
    <property type="entry name" value="GT4_MtfB-like"/>
    <property type="match status" value="1"/>
</dbReference>
<dbReference type="Gene3D" id="3.40.50.2000">
    <property type="entry name" value="Glycogen Phosphorylase B"/>
    <property type="match status" value="2"/>
</dbReference>
<dbReference type="Proteomes" id="UP001277761">
    <property type="component" value="Unassembled WGS sequence"/>
</dbReference>
<gene>
    <name evidence="3" type="ORF">SK069_08720</name>
</gene>
<protein>
    <submittedName>
        <fullName evidence="3">Glycosyltransferase family 1 protein</fullName>
    </submittedName>
</protein>
<evidence type="ECO:0000256" key="1">
    <source>
        <dbReference type="ARBA" id="ARBA00022679"/>
    </source>
</evidence>
<keyword evidence="4" id="KW-1185">Reference proteome</keyword>
<evidence type="ECO:0000313" key="4">
    <source>
        <dbReference type="Proteomes" id="UP001277761"/>
    </source>
</evidence>
<evidence type="ECO:0000313" key="3">
    <source>
        <dbReference type="EMBL" id="MDX8151672.1"/>
    </source>
</evidence>
<dbReference type="RefSeq" id="WP_319953827.1">
    <property type="nucleotide sequence ID" value="NZ_JAXAVX010000003.1"/>
</dbReference>
<sequence>MRFVLDARVAAEVPAGRGRYMRELLNGLARRDDDHDYLLVGRAPWRDRPADPRFTWRTVPGPDPWWALRAARSGAAGDALLSSASYLLAAASPVPTVATVFDLVAFDPETRPPRGALAERATLPLALRRRRTTFACISDATRQELLNRFPSAAGRAEVTLLGVDQDLRSRAAARPDCAERLGLPDGYVLSVGTREPRKNLVRTIAAFRGLGDEVRAGRRLVLVGHRGWADDELDAAIRDAGELVHVAGYVDDADLPAVYAGADAFVYASFHEGFGLPVLEAMAVGTPVITSDVSSLPEVAGDAALTVDPRSVTAIGAALARVLAEPDLASDLRRRGAERAAALTWDATAAATLAMLERAATAR</sequence>
<evidence type="ECO:0000259" key="2">
    <source>
        <dbReference type="Pfam" id="PF00534"/>
    </source>
</evidence>
<keyword evidence="1" id="KW-0808">Transferase</keyword>